<feature type="region of interest" description="Disordered" evidence="8">
    <location>
        <begin position="1"/>
        <end position="60"/>
    </location>
</feature>
<protein>
    <recommendedName>
        <fullName evidence="3">Polynucleotide 5'-hydroxyl-kinase GRC3</fullName>
    </recommendedName>
    <alternativeName>
        <fullName evidence="2">Polynucleotide 5'-hydroxyl-kinase grc3</fullName>
    </alternativeName>
</protein>
<evidence type="ECO:0000256" key="6">
    <source>
        <dbReference type="ARBA" id="ARBA00022777"/>
    </source>
</evidence>
<comment type="similarity">
    <text evidence="1">Belongs to the Clp1 family. NOL9/GRC3 subfamily.</text>
</comment>
<feature type="domain" description="Clp1 P-loop" evidence="9">
    <location>
        <begin position="235"/>
        <end position="435"/>
    </location>
</feature>
<dbReference type="GO" id="GO:0005524">
    <property type="term" value="F:ATP binding"/>
    <property type="evidence" value="ECO:0007669"/>
    <property type="project" value="UniProtKB-KW"/>
</dbReference>
<organism evidence="10">
    <name type="scientific">Blastobotrys adeninivorans</name>
    <name type="common">Yeast</name>
    <name type="synonym">Arxula adeninivorans</name>
    <dbReference type="NCBI Taxonomy" id="409370"/>
    <lineage>
        <taxon>Eukaryota</taxon>
        <taxon>Fungi</taxon>
        <taxon>Dikarya</taxon>
        <taxon>Ascomycota</taxon>
        <taxon>Saccharomycotina</taxon>
        <taxon>Dipodascomycetes</taxon>
        <taxon>Dipodascales</taxon>
        <taxon>Trichomonascaceae</taxon>
        <taxon>Blastobotrys</taxon>
    </lineage>
</organism>
<evidence type="ECO:0000256" key="8">
    <source>
        <dbReference type="SAM" id="MobiDB-lite"/>
    </source>
</evidence>
<dbReference type="EMBL" id="HG937691">
    <property type="protein sequence ID" value="CDP33771.1"/>
    <property type="molecule type" value="Genomic_DNA"/>
</dbReference>
<keyword evidence="6" id="KW-0418">Kinase</keyword>
<dbReference type="PANTHER" id="PTHR12755">
    <property type="entry name" value="CLEAVAGE/POLYADENYLATION FACTOR IA SUBUNIT CLP1P"/>
    <property type="match status" value="1"/>
</dbReference>
<reference evidence="10" key="1">
    <citation type="submission" date="2014-02" db="EMBL/GenBank/DDBJ databases">
        <authorList>
            <person name="Genoscope - CEA"/>
        </authorList>
    </citation>
    <scope>NUCLEOTIDE SEQUENCE</scope>
    <source>
        <strain evidence="10">LS3</strain>
    </source>
</reference>
<dbReference type="PANTHER" id="PTHR12755:SF3">
    <property type="entry name" value="POLYNUCLEOTIDE 5'-HYDROXYL-KINASE NOL9"/>
    <property type="match status" value="1"/>
</dbReference>
<dbReference type="InterPro" id="IPR032319">
    <property type="entry name" value="CLP1_P"/>
</dbReference>
<evidence type="ECO:0000256" key="4">
    <source>
        <dbReference type="ARBA" id="ARBA00022679"/>
    </source>
</evidence>
<dbReference type="GO" id="GO:0000448">
    <property type="term" value="P:cleavage in ITS2 between 5.8S rRNA and LSU-rRNA of tricistronic rRNA transcript (SSU-rRNA, 5.8S rRNA, LSU-rRNA)"/>
    <property type="evidence" value="ECO:0007669"/>
    <property type="project" value="TreeGrafter"/>
</dbReference>
<proteinExistence type="inferred from homology"/>
<name>A0A060T3M4_BLAAD</name>
<feature type="compositionally biased region" description="Polar residues" evidence="8">
    <location>
        <begin position="24"/>
        <end position="37"/>
    </location>
</feature>
<gene>
    <name evidence="10" type="ORF">GNLVRS02_ARAD1A17160g</name>
</gene>
<evidence type="ECO:0000256" key="7">
    <source>
        <dbReference type="ARBA" id="ARBA00022840"/>
    </source>
</evidence>
<evidence type="ECO:0000256" key="2">
    <source>
        <dbReference type="ARBA" id="ARBA00018706"/>
    </source>
</evidence>
<evidence type="ECO:0000256" key="1">
    <source>
        <dbReference type="ARBA" id="ARBA00011003"/>
    </source>
</evidence>
<keyword evidence="7" id="KW-0067">ATP-binding</keyword>
<dbReference type="GO" id="GO:0005634">
    <property type="term" value="C:nucleus"/>
    <property type="evidence" value="ECO:0007669"/>
    <property type="project" value="TreeGrafter"/>
</dbReference>
<evidence type="ECO:0000256" key="3">
    <source>
        <dbReference type="ARBA" id="ARBA00019824"/>
    </source>
</evidence>
<evidence type="ECO:0000256" key="5">
    <source>
        <dbReference type="ARBA" id="ARBA00022741"/>
    </source>
</evidence>
<dbReference type="InterPro" id="IPR027417">
    <property type="entry name" value="P-loop_NTPase"/>
</dbReference>
<evidence type="ECO:0000313" key="10">
    <source>
        <dbReference type="EMBL" id="CDP33771.1"/>
    </source>
</evidence>
<accession>A0A060T3M4</accession>
<dbReference type="AlphaFoldDB" id="A0A060T3M4"/>
<feature type="compositionally biased region" description="Acidic residues" evidence="8">
    <location>
        <begin position="43"/>
        <end position="57"/>
    </location>
</feature>
<dbReference type="GO" id="GO:0051731">
    <property type="term" value="F:polynucleotide 5'-hydroxyl-kinase activity"/>
    <property type="evidence" value="ECO:0007669"/>
    <property type="project" value="InterPro"/>
</dbReference>
<reference evidence="10" key="2">
    <citation type="submission" date="2014-06" db="EMBL/GenBank/DDBJ databases">
        <title>The complete genome of Blastobotrys (Arxula) adeninivorans LS3 - a yeast of biotechnological interest.</title>
        <authorList>
            <person name="Kunze G."/>
            <person name="Gaillardin C."/>
            <person name="Czernicka M."/>
            <person name="Durrens P."/>
            <person name="Martin T."/>
            <person name="Boer E."/>
            <person name="Gabaldon T."/>
            <person name="Cruz J."/>
            <person name="Talla E."/>
            <person name="Marck C."/>
            <person name="Goffeau A."/>
            <person name="Barbe V."/>
            <person name="Baret P."/>
            <person name="Baronian K."/>
            <person name="Beier S."/>
            <person name="Bleykasten C."/>
            <person name="Bode R."/>
            <person name="Casaregola S."/>
            <person name="Despons L."/>
            <person name="Fairhead C."/>
            <person name="Giersberg M."/>
            <person name="Gierski P."/>
            <person name="Hahnel U."/>
            <person name="Hartmann A."/>
            <person name="Jankowska D."/>
            <person name="Jubin C."/>
            <person name="Jung P."/>
            <person name="Lafontaine I."/>
            <person name="Leh-Louis V."/>
            <person name="Lemaire M."/>
            <person name="Marcet-Houben M."/>
            <person name="Mascher M."/>
            <person name="Morel G."/>
            <person name="Richard G.-F."/>
            <person name="Riechen J."/>
            <person name="Sacerdot C."/>
            <person name="Sarkar A."/>
            <person name="Savel G."/>
            <person name="Schacherer J."/>
            <person name="Sherman D."/>
            <person name="Straub M.-L."/>
            <person name="Stein N."/>
            <person name="Thierry A."/>
            <person name="Trautwein-Schult A."/>
            <person name="Westhof E."/>
            <person name="Worch S."/>
            <person name="Dujon B."/>
            <person name="Souciet J.-L."/>
            <person name="Wincker P."/>
            <person name="Scholz U."/>
            <person name="Neuveglise N."/>
        </authorList>
    </citation>
    <scope>NUCLEOTIDE SEQUENCE</scope>
    <source>
        <strain evidence="10">LS3</strain>
    </source>
</reference>
<dbReference type="Gene3D" id="3.40.50.300">
    <property type="entry name" value="P-loop containing nucleotide triphosphate hydrolases"/>
    <property type="match status" value="1"/>
</dbReference>
<keyword evidence="5" id="KW-0547">Nucleotide-binding</keyword>
<sequence>MKRRSAVSALSAVGEGKKARQGEDTSSLLASPMTSAAMSPMDNGDDSDDGGYNDSEQDNSFSEPFVESVQLSYCQSYPHDCLVDEGIYPLQVGESLVCSGMGYLRVYKGAIRILGATLYASPTLYRVSALGTHALPVVECVQVEDRSLLQEERTEIIDSLFDKYRAIVQFGPTIKEYASVGSIAQPFKNLPSGPNFQPLMTGPANTSIFTPFRSWYDCAYAMLGSPTPPVVLVAGPKSSGKSTFARFLTNFLKPYHIENTIHYLELDPGQPEFGIPGTLSLHRLSALDYNFECAYTSHQLGRKTLVKAHSLGDLSPKDQPDAYLSYAADLINIYKASQSQNPSPLVINTPGWARGLGLELTVDIARTSQPSHVVCLGPLEAQDNIFSAVTKFALEDPKNTTLIAPEIVSPNGSTGPSRYSPPDLRALQILTYFHNDDFSRHMTEIAPYMVPFQSNVDEGSGQVSPGTIKGVYIQQGEGIAPEDITMCINASIVAVVAVDKSILIKTTVRSGLPVIDNARECLSPSNSHCIGHAVVQSIDAPNHCFRLITPITPITDHQLVLVRGRQQLPVWALWNSKLSDPAPYLSTASASGLGASALRVRRNIQRGKLTN</sequence>
<evidence type="ECO:0000259" key="9">
    <source>
        <dbReference type="Pfam" id="PF16575"/>
    </source>
</evidence>
<dbReference type="Pfam" id="PF16575">
    <property type="entry name" value="CLP1_P"/>
    <property type="match status" value="1"/>
</dbReference>
<keyword evidence="4" id="KW-0808">Transferase</keyword>
<dbReference type="SUPFAM" id="SSF52540">
    <property type="entry name" value="P-loop containing nucleoside triphosphate hydrolases"/>
    <property type="match status" value="1"/>
</dbReference>
<dbReference type="PhylomeDB" id="A0A060T3M4"/>
<dbReference type="InterPro" id="IPR045116">
    <property type="entry name" value="Clp1/Grc3"/>
</dbReference>